<dbReference type="PROSITE" id="PS00455">
    <property type="entry name" value="AMP_BINDING"/>
    <property type="match status" value="1"/>
</dbReference>
<keyword evidence="7" id="KW-1185">Reference proteome</keyword>
<reference evidence="7" key="1">
    <citation type="journal article" date="2022" name="ISME J.">
        <title>Genetic and phylogenetic analysis of dissimilatory iodate-reducing bacteria identifies potential niches across the world's oceans.</title>
        <authorList>
            <person name="Reyes-Umana V."/>
            <person name="Henning Z."/>
            <person name="Lee K."/>
            <person name="Barnum T.P."/>
            <person name="Coates J.D."/>
        </authorList>
    </citation>
    <scope>NUCLEOTIDE SEQUENCE [LARGE SCALE GENOMIC DNA]</scope>
    <source>
        <strain evidence="7">IR12</strain>
    </source>
</reference>
<dbReference type="FunFam" id="2.30.38.10:FF:000001">
    <property type="entry name" value="Non-ribosomal peptide synthetase PvdI"/>
    <property type="match status" value="1"/>
</dbReference>
<evidence type="ECO:0000259" key="5">
    <source>
        <dbReference type="PROSITE" id="PS50075"/>
    </source>
</evidence>
<dbReference type="FunFam" id="3.40.50.12780:FF:000012">
    <property type="entry name" value="Non-ribosomal peptide synthetase"/>
    <property type="match status" value="1"/>
</dbReference>
<proteinExistence type="inferred from homology"/>
<dbReference type="InterPro" id="IPR009081">
    <property type="entry name" value="PP-bd_ACP"/>
</dbReference>
<evidence type="ECO:0000313" key="7">
    <source>
        <dbReference type="Proteomes" id="UP000694660"/>
    </source>
</evidence>
<dbReference type="SUPFAM" id="SSF56801">
    <property type="entry name" value="Acetyl-CoA synthetase-like"/>
    <property type="match status" value="2"/>
</dbReference>
<dbReference type="PANTHER" id="PTHR45527">
    <property type="entry name" value="NONRIBOSOMAL PEPTIDE SYNTHETASE"/>
    <property type="match status" value="1"/>
</dbReference>
<dbReference type="Gene3D" id="2.30.38.10">
    <property type="entry name" value="Luciferase, Domain 3"/>
    <property type="match status" value="1"/>
</dbReference>
<dbReference type="SUPFAM" id="SSF47336">
    <property type="entry name" value="ACP-like"/>
    <property type="match status" value="1"/>
</dbReference>
<dbReference type="InterPro" id="IPR020845">
    <property type="entry name" value="AMP-binding_CS"/>
</dbReference>
<dbReference type="SUPFAM" id="SSF52777">
    <property type="entry name" value="CoA-dependent acyltransferases"/>
    <property type="match status" value="3"/>
</dbReference>
<feature type="non-terminal residue" evidence="6">
    <location>
        <position position="1385"/>
    </location>
</feature>
<feature type="non-terminal residue" evidence="6">
    <location>
        <position position="1"/>
    </location>
</feature>
<comment type="cofactor">
    <cofactor evidence="1">
        <name>pantetheine 4'-phosphate</name>
        <dbReference type="ChEBI" id="CHEBI:47942"/>
    </cofactor>
</comment>
<protein>
    <submittedName>
        <fullName evidence="6">Amino acid adenylation domain-containing protein</fullName>
    </submittedName>
</protein>
<dbReference type="Pfam" id="PF00501">
    <property type="entry name" value="AMP-binding"/>
    <property type="match status" value="2"/>
</dbReference>
<dbReference type="RefSeq" id="WP_214364124.1">
    <property type="nucleotide sequence ID" value="NZ_JAEKFT010000069.1"/>
</dbReference>
<dbReference type="InterPro" id="IPR042099">
    <property type="entry name" value="ANL_N_sf"/>
</dbReference>
<dbReference type="Gene3D" id="3.40.50.980">
    <property type="match status" value="2"/>
</dbReference>
<name>A0A944HA62_DENI1</name>
<gene>
    <name evidence="6" type="ORF">I8J34_23795</name>
</gene>
<organism evidence="6 7">
    <name type="scientific">Denitromonas iodatirespirans</name>
    <dbReference type="NCBI Taxonomy" id="2795389"/>
    <lineage>
        <taxon>Bacteria</taxon>
        <taxon>Pseudomonadati</taxon>
        <taxon>Pseudomonadota</taxon>
        <taxon>Betaproteobacteria</taxon>
        <taxon>Rhodocyclales</taxon>
        <taxon>Zoogloeaceae</taxon>
        <taxon>Denitromonas</taxon>
    </lineage>
</organism>
<dbReference type="Gene3D" id="3.30.559.30">
    <property type="entry name" value="Nonribosomal peptide synthetase, condensation domain"/>
    <property type="match status" value="2"/>
</dbReference>
<dbReference type="GO" id="GO:0003824">
    <property type="term" value="F:catalytic activity"/>
    <property type="evidence" value="ECO:0007669"/>
    <property type="project" value="InterPro"/>
</dbReference>
<sequence length="1385" mass="153330">QLLAQAKDTVVSAQAHQDLPFEQVVDIVKPDRSLSHTPLFQAMLAWQNTPDGELSLSGLELSALETEHRTAQFDLTLTLQPTQEGIVGSLEYATALFNTSTVERFIGYWQRLLEAMADAPADSQVGQLRIIDAIEREHVLEALNDTARDDYPNDVCIHELFEARVRHQPEDVALIFEAQRLSYAELNERANQLAHHLIALGVGPDQRVAVCLERSIEMVVSLMAILKAGGAYVPLDPAYPIERLSDMLDDCKPAVVLLDATGTDVLNALAATQTCAAPFVHLDETDAWQQHPTDNPQRERLGLNDRHLAYVIYTSGSTGRPKGVMNEHRGVVNRLVWMQEAYGLTSDDVVLQKTPFSFDVSVWEFFWPLLAGASLVMARPDGHKDPHYLLDQMRRTQVTTLHFVPSMLQVFVEHISALEGCALKRVMCSGEALPSALVKRFHQRYPGVELHNLYGPTEAAIDVTAWACKPGDAGQSVSIGAPIANTRMYILDAYGEPVPMGVAGELFIGGVQVARGYLNQAELTAERFLADPFVEGGRMYKSGDLGRWLPDGTIEYLGRNDFQVKIRGFRIELGEIEAKLAQHEKISEAVVVAREQDGTKQLIAYTTGEGELEAEAIRSFAQQRLPGYMVPSAYVRLDAFPLTPNGKLDRKALPAPDEAAYVKRAYEAPQGEVEETLAQLWRELLGVEQVGRQDNFFELGGHSLMAVQLVSRLRTHLDVEIPLNELFAHPQLMALAERIAQGEHSQLSAIAIAERNRPLPLSLTQQRMWFLTRMDGASEAYHIGGGVLLSGALDIDVLRRALSRIVARHETLRTRYQVVGDEAVQIIDPEGDIDIEHVDLRSRADAATQLEQLSASVNERPFVLESEWPIRVLLVQLSDDEHILQVTLHHIAGDGWSIGLLLDELSRLYGAFSVGQPDPLEPMTIQYADYSLWQRKWLKAGESARQANFWKKTLSGVPTLLELPTDRPRPARQDYRGGYIPLSLDHEFSAQIDRFSQKHGVTVFMTLLASWAAVLGRLSGETDIVIGSPVAGRNRVEVERLIGFFVNTLALRIDLNGAPSVESLLAQTKRQVLDAQAHQDLPFEQVVEVIKPERSTAHPPLFQIMFAWQNMPEGDLDLPELQLSYIDVPHTTAQFDLTLTLGPVDNRIAGGIDYAIALYDRETVDRFTAHWLCLLRSMIAAPGETALSRLAILSEREFQDQIYARNATQKAYPATRCIHHLFEERISGGSDSIAVTDGMAQLSYRSLNARANRLANYLIDLGVAPGQRVGLCMDRSADMVVALLAIFKAGGAYVPLDPSYPVERLGYILEDSKPSVVLTRARVGASVEAALSIGAARYSGAVRIIDLEGDAPDWAEQADSNPFVPSLTSRHLAYVIYTSGSTGQP</sequence>
<dbReference type="FunFam" id="3.40.50.980:FF:000002">
    <property type="entry name" value="Enterobactin synthetase component F"/>
    <property type="match status" value="1"/>
</dbReference>
<dbReference type="NCBIfam" id="TIGR01733">
    <property type="entry name" value="AA-adenyl-dom"/>
    <property type="match status" value="1"/>
</dbReference>
<dbReference type="Proteomes" id="UP000694660">
    <property type="component" value="Unassembled WGS sequence"/>
</dbReference>
<dbReference type="Gene3D" id="1.10.1200.10">
    <property type="entry name" value="ACP-like"/>
    <property type="match status" value="1"/>
</dbReference>
<dbReference type="Pfam" id="PF00550">
    <property type="entry name" value="PP-binding"/>
    <property type="match status" value="1"/>
</dbReference>
<dbReference type="FunFam" id="3.30.300.30:FF:000010">
    <property type="entry name" value="Enterobactin synthetase component F"/>
    <property type="match status" value="1"/>
</dbReference>
<dbReference type="InterPro" id="IPR045851">
    <property type="entry name" value="AMP-bd_C_sf"/>
</dbReference>
<dbReference type="Pfam" id="PF13193">
    <property type="entry name" value="AMP-binding_C"/>
    <property type="match status" value="1"/>
</dbReference>
<dbReference type="PROSITE" id="PS50075">
    <property type="entry name" value="CARRIER"/>
    <property type="match status" value="1"/>
</dbReference>
<dbReference type="SMART" id="SM00823">
    <property type="entry name" value="PKS_PP"/>
    <property type="match status" value="1"/>
</dbReference>
<dbReference type="FunFam" id="1.10.1200.10:FF:000005">
    <property type="entry name" value="Nonribosomal peptide synthetase 1"/>
    <property type="match status" value="1"/>
</dbReference>
<evidence type="ECO:0000256" key="3">
    <source>
        <dbReference type="ARBA" id="ARBA00022450"/>
    </source>
</evidence>
<dbReference type="InterPro" id="IPR000873">
    <property type="entry name" value="AMP-dep_synth/lig_dom"/>
</dbReference>
<dbReference type="Gene3D" id="3.40.50.12780">
    <property type="entry name" value="N-terminal domain of ligase-like"/>
    <property type="match status" value="1"/>
</dbReference>
<dbReference type="Pfam" id="PF00668">
    <property type="entry name" value="Condensation"/>
    <property type="match status" value="2"/>
</dbReference>
<dbReference type="InterPro" id="IPR006162">
    <property type="entry name" value="Ppantetheine_attach_site"/>
</dbReference>
<evidence type="ECO:0000256" key="1">
    <source>
        <dbReference type="ARBA" id="ARBA00001957"/>
    </source>
</evidence>
<comment type="similarity">
    <text evidence="2">Belongs to the ATP-dependent AMP-binding enzyme family.</text>
</comment>
<keyword evidence="4" id="KW-0597">Phosphoprotein</keyword>
<dbReference type="CDD" id="cd17646">
    <property type="entry name" value="A_NRPS_AB3403-like"/>
    <property type="match status" value="1"/>
</dbReference>
<evidence type="ECO:0000313" key="6">
    <source>
        <dbReference type="EMBL" id="MBT0964208.1"/>
    </source>
</evidence>
<dbReference type="EMBL" id="JAEKFT010000069">
    <property type="protein sequence ID" value="MBT0964208.1"/>
    <property type="molecule type" value="Genomic_DNA"/>
</dbReference>
<dbReference type="InterPro" id="IPR023213">
    <property type="entry name" value="CAT-like_dom_sf"/>
</dbReference>
<dbReference type="CDD" id="cd19531">
    <property type="entry name" value="LCL_NRPS-like"/>
    <property type="match status" value="1"/>
</dbReference>
<dbReference type="InterPro" id="IPR020806">
    <property type="entry name" value="PKS_PP-bd"/>
</dbReference>
<dbReference type="InterPro" id="IPR025110">
    <property type="entry name" value="AMP-bd_C"/>
</dbReference>
<comment type="caution">
    <text evidence="6">The sequence shown here is derived from an EMBL/GenBank/DDBJ whole genome shotgun (WGS) entry which is preliminary data.</text>
</comment>
<dbReference type="FunFam" id="3.40.50.980:FF:000001">
    <property type="entry name" value="Non-ribosomal peptide synthetase"/>
    <property type="match status" value="2"/>
</dbReference>
<dbReference type="InterPro" id="IPR001242">
    <property type="entry name" value="Condensation_dom"/>
</dbReference>
<dbReference type="Gene3D" id="3.30.559.10">
    <property type="entry name" value="Chloramphenicol acetyltransferase-like domain"/>
    <property type="match status" value="2"/>
</dbReference>
<dbReference type="InterPro" id="IPR010071">
    <property type="entry name" value="AA_adenyl_dom"/>
</dbReference>
<dbReference type="GO" id="GO:0005829">
    <property type="term" value="C:cytosol"/>
    <property type="evidence" value="ECO:0007669"/>
    <property type="project" value="TreeGrafter"/>
</dbReference>
<dbReference type="Gene3D" id="3.30.300.30">
    <property type="match status" value="1"/>
</dbReference>
<feature type="domain" description="Carrier" evidence="5">
    <location>
        <begin position="668"/>
        <end position="743"/>
    </location>
</feature>
<dbReference type="PROSITE" id="PS00012">
    <property type="entry name" value="PHOSPHOPANTETHEINE"/>
    <property type="match status" value="1"/>
</dbReference>
<evidence type="ECO:0000256" key="2">
    <source>
        <dbReference type="ARBA" id="ARBA00006432"/>
    </source>
</evidence>
<dbReference type="PANTHER" id="PTHR45527:SF1">
    <property type="entry name" value="FATTY ACID SYNTHASE"/>
    <property type="match status" value="1"/>
</dbReference>
<accession>A0A944HA62</accession>
<dbReference type="GO" id="GO:0043041">
    <property type="term" value="P:amino acid activation for nonribosomal peptide biosynthetic process"/>
    <property type="evidence" value="ECO:0007669"/>
    <property type="project" value="TreeGrafter"/>
</dbReference>
<dbReference type="InterPro" id="IPR036736">
    <property type="entry name" value="ACP-like_sf"/>
</dbReference>
<dbReference type="GO" id="GO:0044550">
    <property type="term" value="P:secondary metabolite biosynthetic process"/>
    <property type="evidence" value="ECO:0007669"/>
    <property type="project" value="UniProtKB-ARBA"/>
</dbReference>
<evidence type="ECO:0000256" key="4">
    <source>
        <dbReference type="ARBA" id="ARBA00022553"/>
    </source>
</evidence>
<dbReference type="GO" id="GO:0031177">
    <property type="term" value="F:phosphopantetheine binding"/>
    <property type="evidence" value="ECO:0007669"/>
    <property type="project" value="InterPro"/>
</dbReference>
<keyword evidence="3" id="KW-0596">Phosphopantetheine</keyword>